<dbReference type="PANTHER" id="PTHR48106">
    <property type="entry name" value="QUINONE OXIDOREDUCTASE PIG3-RELATED"/>
    <property type="match status" value="1"/>
</dbReference>
<gene>
    <name evidence="4" type="ORF">GM612_05355</name>
</gene>
<dbReference type="InterPro" id="IPR013154">
    <property type="entry name" value="ADH-like_N"/>
</dbReference>
<protein>
    <submittedName>
        <fullName evidence="4">Zinc-binding dehydrogenase</fullName>
    </submittedName>
</protein>
<dbReference type="AlphaFoldDB" id="A0A7X2XW96"/>
<dbReference type="GO" id="GO:0070402">
    <property type="term" value="F:NADPH binding"/>
    <property type="evidence" value="ECO:0007669"/>
    <property type="project" value="TreeGrafter"/>
</dbReference>
<organism evidence="4 5">
    <name type="scientific">Secundilactobacillus folii</name>
    <dbReference type="NCBI Taxonomy" id="2678357"/>
    <lineage>
        <taxon>Bacteria</taxon>
        <taxon>Bacillati</taxon>
        <taxon>Bacillota</taxon>
        <taxon>Bacilli</taxon>
        <taxon>Lactobacillales</taxon>
        <taxon>Lactobacillaceae</taxon>
        <taxon>Secundilactobacillus</taxon>
    </lineage>
</organism>
<dbReference type="PANTHER" id="PTHR48106:SF18">
    <property type="entry name" value="QUINONE OXIDOREDUCTASE PIG3"/>
    <property type="match status" value="1"/>
</dbReference>
<dbReference type="InterPro" id="IPR011032">
    <property type="entry name" value="GroES-like_sf"/>
</dbReference>
<dbReference type="Pfam" id="PF13602">
    <property type="entry name" value="ADH_zinc_N_2"/>
    <property type="match status" value="1"/>
</dbReference>
<dbReference type="Pfam" id="PF08240">
    <property type="entry name" value="ADH_N"/>
    <property type="match status" value="1"/>
</dbReference>
<dbReference type="Gene3D" id="3.40.50.720">
    <property type="entry name" value="NAD(P)-binding Rossmann-like Domain"/>
    <property type="match status" value="1"/>
</dbReference>
<evidence type="ECO:0000313" key="5">
    <source>
        <dbReference type="Proteomes" id="UP000466388"/>
    </source>
</evidence>
<proteinExistence type="predicted"/>
<dbReference type="SMART" id="SM00829">
    <property type="entry name" value="PKS_ER"/>
    <property type="match status" value="1"/>
</dbReference>
<accession>A0A7X2XW96</accession>
<dbReference type="EMBL" id="WNJO01000005">
    <property type="protein sequence ID" value="MTV82078.1"/>
    <property type="molecule type" value="Genomic_DNA"/>
</dbReference>
<dbReference type="Proteomes" id="UP000466388">
    <property type="component" value="Unassembled WGS sequence"/>
</dbReference>
<dbReference type="Gene3D" id="3.90.180.10">
    <property type="entry name" value="Medium-chain alcohol dehydrogenases, catalytic domain"/>
    <property type="match status" value="1"/>
</dbReference>
<evidence type="ECO:0000259" key="3">
    <source>
        <dbReference type="SMART" id="SM00829"/>
    </source>
</evidence>
<sequence length="323" mass="34341">MKALIVSNPTSTHISDLIRENVPKPAPKPNEVQIEVKAVGLNPVDYKVVENGHPNWQYPHILGLDVAGVVAAVGADVTQFAVGDRVCSHGDLQQNGCFADFVTRQAAGVAQIPETVSFEKAAASLCAGLTAYQALTRKANLTNVSSVLVHGGAGGVGSMAIQLAKMQGKTVYTTVSSAKRDFVAQYCHPDSMIDYQREDVSARIKDLTHQHGVDLIINTVGNTDADLDRLAFNGQLICILQPPKHFDAAMGQSVACVNLGGAHRSGDLQQVRDLGKMTSELLALIAAGRVDPLITRTIPFIEIAAGLRQLKNHAVTGKIVAVK</sequence>
<dbReference type="SUPFAM" id="SSF50129">
    <property type="entry name" value="GroES-like"/>
    <property type="match status" value="1"/>
</dbReference>
<feature type="domain" description="Enoyl reductase (ER)" evidence="3">
    <location>
        <begin position="12"/>
        <end position="321"/>
    </location>
</feature>
<evidence type="ECO:0000256" key="2">
    <source>
        <dbReference type="ARBA" id="ARBA00023002"/>
    </source>
</evidence>
<evidence type="ECO:0000313" key="4">
    <source>
        <dbReference type="EMBL" id="MTV82078.1"/>
    </source>
</evidence>
<keyword evidence="5" id="KW-1185">Reference proteome</keyword>
<reference evidence="4 5" key="1">
    <citation type="submission" date="2019-11" db="EMBL/GenBank/DDBJ databases">
        <title>Lactobacillus sp. nov. CRM56-3, isolated from fermented tea leaves.</title>
        <authorList>
            <person name="Phuengjayaem S."/>
            <person name="Tanasupawat S."/>
        </authorList>
    </citation>
    <scope>NUCLEOTIDE SEQUENCE [LARGE SCALE GENOMIC DNA]</scope>
    <source>
        <strain evidence="4 5">CRM56-3</strain>
    </source>
</reference>
<keyword evidence="2" id="KW-0560">Oxidoreductase</keyword>
<dbReference type="SUPFAM" id="SSF51735">
    <property type="entry name" value="NAD(P)-binding Rossmann-fold domains"/>
    <property type="match status" value="1"/>
</dbReference>
<dbReference type="RefSeq" id="WP_155431355.1">
    <property type="nucleotide sequence ID" value="NZ_WNJO01000005.1"/>
</dbReference>
<keyword evidence="1" id="KW-0521">NADP</keyword>
<dbReference type="GO" id="GO:0016651">
    <property type="term" value="F:oxidoreductase activity, acting on NAD(P)H"/>
    <property type="evidence" value="ECO:0007669"/>
    <property type="project" value="TreeGrafter"/>
</dbReference>
<comment type="caution">
    <text evidence="4">The sequence shown here is derived from an EMBL/GenBank/DDBJ whole genome shotgun (WGS) entry which is preliminary data.</text>
</comment>
<dbReference type="InterPro" id="IPR020843">
    <property type="entry name" value="ER"/>
</dbReference>
<name>A0A7X2XW96_9LACO</name>
<dbReference type="InterPro" id="IPR036291">
    <property type="entry name" value="NAD(P)-bd_dom_sf"/>
</dbReference>
<evidence type="ECO:0000256" key="1">
    <source>
        <dbReference type="ARBA" id="ARBA00022857"/>
    </source>
</evidence>